<keyword evidence="4 5" id="KW-0802">TPR repeat</keyword>
<evidence type="ECO:0000259" key="8">
    <source>
        <dbReference type="Pfam" id="PF23914"/>
    </source>
</evidence>
<feature type="domain" description="Cytochrome c-type biogenesis protein H Ig-like" evidence="7">
    <location>
        <begin position="289"/>
        <end position="396"/>
    </location>
</feature>
<dbReference type="Pfam" id="PF23914">
    <property type="entry name" value="TPR_CcmH_CycH"/>
    <property type="match status" value="1"/>
</dbReference>
<evidence type="ECO:0000256" key="6">
    <source>
        <dbReference type="SAM" id="Phobius"/>
    </source>
</evidence>
<dbReference type="GO" id="GO:0017004">
    <property type="term" value="P:cytochrome complex assembly"/>
    <property type="evidence" value="ECO:0007669"/>
    <property type="project" value="UniProtKB-KW"/>
</dbReference>
<feature type="repeat" description="TPR" evidence="5">
    <location>
        <begin position="138"/>
        <end position="171"/>
    </location>
</feature>
<dbReference type="InterPro" id="IPR011990">
    <property type="entry name" value="TPR-like_helical_dom_sf"/>
</dbReference>
<evidence type="ECO:0000256" key="2">
    <source>
        <dbReference type="ARBA" id="ARBA00022737"/>
    </source>
</evidence>
<feature type="domain" description="Cytochrome c-type biogenesis protein H TPR" evidence="8">
    <location>
        <begin position="127"/>
        <end position="245"/>
    </location>
</feature>
<evidence type="ECO:0000313" key="10">
    <source>
        <dbReference type="Proteomes" id="UP001139971"/>
    </source>
</evidence>
<name>A0A9X3YIH8_9GAMM</name>
<evidence type="ECO:0000259" key="7">
    <source>
        <dbReference type="Pfam" id="PF23892"/>
    </source>
</evidence>
<dbReference type="Pfam" id="PF23892">
    <property type="entry name" value="Ig_CycH"/>
    <property type="match status" value="1"/>
</dbReference>
<evidence type="ECO:0000256" key="3">
    <source>
        <dbReference type="ARBA" id="ARBA00022748"/>
    </source>
</evidence>
<keyword evidence="10" id="KW-1185">Reference proteome</keyword>
<dbReference type="EMBL" id="JAOVZO020000003">
    <property type="protein sequence ID" value="MDC8011701.1"/>
    <property type="molecule type" value="Genomic_DNA"/>
</dbReference>
<keyword evidence="6" id="KW-0812">Transmembrane</keyword>
<evidence type="ECO:0000256" key="4">
    <source>
        <dbReference type="ARBA" id="ARBA00022803"/>
    </source>
</evidence>
<comment type="caution">
    <text evidence="9">The sequence shown here is derived from an EMBL/GenBank/DDBJ whole genome shotgun (WGS) entry which is preliminary data.</text>
</comment>
<evidence type="ECO:0000256" key="5">
    <source>
        <dbReference type="PROSITE-ProRule" id="PRU00339"/>
    </source>
</evidence>
<protein>
    <submittedName>
        <fullName evidence="9">C-type cytochrome biogenesis protein CcmI</fullName>
    </submittedName>
</protein>
<organism evidence="9 10">
    <name type="scientific">Tahibacter soli</name>
    <dbReference type="NCBI Taxonomy" id="2983605"/>
    <lineage>
        <taxon>Bacteria</taxon>
        <taxon>Pseudomonadati</taxon>
        <taxon>Pseudomonadota</taxon>
        <taxon>Gammaproteobacteria</taxon>
        <taxon>Lysobacterales</taxon>
        <taxon>Rhodanobacteraceae</taxon>
        <taxon>Tahibacter</taxon>
    </lineage>
</organism>
<evidence type="ECO:0000313" key="9">
    <source>
        <dbReference type="EMBL" id="MDC8011701.1"/>
    </source>
</evidence>
<keyword evidence="2" id="KW-0677">Repeat</keyword>
<dbReference type="PANTHER" id="PTHR47870:SF4">
    <property type="entry name" value="CYTOCHROME C-TYPE BIOGENESIS PROTEIN CYCH"/>
    <property type="match status" value="1"/>
</dbReference>
<reference evidence="9" key="1">
    <citation type="submission" date="2023-02" db="EMBL/GenBank/DDBJ databases">
        <title>Tahibacter soli sp. nov. isolated from soil.</title>
        <authorList>
            <person name="Baek J.H."/>
            <person name="Lee J.K."/>
            <person name="Choi D.G."/>
            <person name="Jeon C.O."/>
        </authorList>
    </citation>
    <scope>NUCLEOTIDE SEQUENCE</scope>
    <source>
        <strain evidence="9">BL</strain>
    </source>
</reference>
<dbReference type="NCBIfam" id="TIGR03142">
    <property type="entry name" value="cytochro_ccmI"/>
    <property type="match status" value="1"/>
</dbReference>
<keyword evidence="6" id="KW-1133">Transmembrane helix</keyword>
<sequence length="400" mass="41966">MSPLFVLLAGAMLLAALAFVVLPLMRRGRAPDVTKRRALDDALAAGVISAEEHAAKLAALAPSANDAPAPRSRTAFASLLTVVLVLPAAAIGLYAKLGNPAAMDPAAAVPAASNEHGPNMDAAVANLAAKLKQNPDDAEGWLLLGRAYKSMQRFDEARDAVKQAYDRLPDNPDVQVDYAEALALASADRKLDGQSRELLEKAVKSNPQHQRGLWLLGVSDRQAERHADAIARWETLLAQMEPGSEAAKSVQAQIDEARSAGHLPATAAATPAAAGPEAKPESAASDIRLTVTVSLDAKLRAQAPADATVFVFARAASGPPMPLAVQRVKVSDLPTTVTLTEGMGMLPNLKLSQFPQVVIGARVSQSGNAMAQPGDLQTLSKPVDVKRTEPVEVTIDKVVQ</sequence>
<dbReference type="GO" id="GO:0005886">
    <property type="term" value="C:plasma membrane"/>
    <property type="evidence" value="ECO:0007669"/>
    <property type="project" value="TreeGrafter"/>
</dbReference>
<gene>
    <name evidence="9" type="primary">ccmI</name>
    <name evidence="9" type="ORF">OD750_003990</name>
</gene>
<dbReference type="PANTHER" id="PTHR47870">
    <property type="entry name" value="CYTOCHROME C-TYPE BIOGENESIS PROTEIN CCMH"/>
    <property type="match status" value="1"/>
</dbReference>
<evidence type="ECO:0000256" key="1">
    <source>
        <dbReference type="ARBA" id="ARBA00004196"/>
    </source>
</evidence>
<dbReference type="RefSeq" id="WP_263542914.1">
    <property type="nucleotide sequence ID" value="NZ_JAOVZO020000003.1"/>
</dbReference>
<keyword evidence="3" id="KW-0201">Cytochrome c-type biogenesis</keyword>
<dbReference type="InterPro" id="IPR056413">
    <property type="entry name" value="TPR_CcmH_CycH"/>
</dbReference>
<dbReference type="InterPro" id="IPR056412">
    <property type="entry name" value="Ig_CycH"/>
</dbReference>
<feature type="transmembrane region" description="Helical" evidence="6">
    <location>
        <begin position="75"/>
        <end position="95"/>
    </location>
</feature>
<dbReference type="PROSITE" id="PS50005">
    <property type="entry name" value="TPR"/>
    <property type="match status" value="1"/>
</dbReference>
<dbReference type="Proteomes" id="UP001139971">
    <property type="component" value="Unassembled WGS sequence"/>
</dbReference>
<proteinExistence type="predicted"/>
<dbReference type="Gene3D" id="1.25.40.10">
    <property type="entry name" value="Tetratricopeptide repeat domain"/>
    <property type="match status" value="1"/>
</dbReference>
<dbReference type="InterPro" id="IPR017560">
    <property type="entry name" value="Cyt_c_biogenesis_CcmI"/>
</dbReference>
<dbReference type="GO" id="GO:0030313">
    <property type="term" value="C:cell envelope"/>
    <property type="evidence" value="ECO:0007669"/>
    <property type="project" value="UniProtKB-SubCell"/>
</dbReference>
<keyword evidence="6" id="KW-0472">Membrane</keyword>
<dbReference type="InterPro" id="IPR051263">
    <property type="entry name" value="C-type_cytochrome_biogenesis"/>
</dbReference>
<dbReference type="InterPro" id="IPR019734">
    <property type="entry name" value="TPR_rpt"/>
</dbReference>
<accession>A0A9X3YIH8</accession>
<dbReference type="AlphaFoldDB" id="A0A9X3YIH8"/>
<comment type="subcellular location">
    <subcellularLocation>
        <location evidence="1">Cell envelope</location>
    </subcellularLocation>
</comment>
<dbReference type="SMART" id="SM00028">
    <property type="entry name" value="TPR"/>
    <property type="match status" value="1"/>
</dbReference>
<dbReference type="SUPFAM" id="SSF48452">
    <property type="entry name" value="TPR-like"/>
    <property type="match status" value="1"/>
</dbReference>